<comment type="caution">
    <text evidence="2">The sequence shown here is derived from an EMBL/GenBank/DDBJ whole genome shotgun (WGS) entry which is preliminary data.</text>
</comment>
<dbReference type="EMBL" id="AEUV02000002">
    <property type="protein sequence ID" value="EHI74728.1"/>
    <property type="molecule type" value="Genomic_DNA"/>
</dbReference>
<sequence>MISIEKLETTLKSLNMTVFVWKILSLVFDVFGIIGYYTNIASLKNGTYEKAGLSSQQIEQARQAVAPWFLASYLLALVLNAVIIYLLFKNHKAIKNKDYISYWPYYLSLGFLILPIITQVMTGFSWLAVAIYLVQAVIIVFTYLKAKQLNEVG</sequence>
<keyword evidence="1" id="KW-0812">Transmembrane</keyword>
<keyword evidence="3" id="KW-1185">Reference proteome</keyword>
<organism evidence="2 3">
    <name type="scientific">Streptococcus criceti HS-6</name>
    <dbReference type="NCBI Taxonomy" id="873449"/>
    <lineage>
        <taxon>Bacteria</taxon>
        <taxon>Bacillati</taxon>
        <taxon>Bacillota</taxon>
        <taxon>Bacilli</taxon>
        <taxon>Lactobacillales</taxon>
        <taxon>Streptococcaceae</taxon>
        <taxon>Streptococcus</taxon>
    </lineage>
</organism>
<evidence type="ECO:0000313" key="3">
    <source>
        <dbReference type="Proteomes" id="UP000004322"/>
    </source>
</evidence>
<feature type="transmembrane region" description="Helical" evidence="1">
    <location>
        <begin position="124"/>
        <end position="144"/>
    </location>
</feature>
<keyword evidence="1" id="KW-1133">Transmembrane helix</keyword>
<evidence type="ECO:0000313" key="2">
    <source>
        <dbReference type="EMBL" id="EHI74728.1"/>
    </source>
</evidence>
<accession>G5JN12</accession>
<dbReference type="OrthoDB" id="2236386at2"/>
<proteinExistence type="predicted"/>
<feature type="transmembrane region" description="Helical" evidence="1">
    <location>
        <begin position="68"/>
        <end position="88"/>
    </location>
</feature>
<gene>
    <name evidence="2" type="ORF">STRCR_1344</name>
</gene>
<protein>
    <submittedName>
        <fullName evidence="2">Uncharacterized protein</fullName>
    </submittedName>
</protein>
<dbReference type="RefSeq" id="WP_004228324.1">
    <property type="nucleotide sequence ID" value="NZ_AEUV02000002.1"/>
</dbReference>
<reference evidence="2" key="1">
    <citation type="submission" date="2011-07" db="EMBL/GenBank/DDBJ databases">
        <authorList>
            <person name="Stanhope M.J."/>
            <person name="Durkin A.S."/>
            <person name="Hostetler J."/>
            <person name="Kim M."/>
            <person name="Radune D."/>
            <person name="Singh I."/>
            <person name="Town C.D."/>
        </authorList>
    </citation>
    <scope>NUCLEOTIDE SEQUENCE [LARGE SCALE GENOMIC DNA]</scope>
    <source>
        <strain evidence="2">HS-6</strain>
    </source>
</reference>
<name>G5JN12_STRCG</name>
<dbReference type="AlphaFoldDB" id="G5JN12"/>
<keyword evidence="1" id="KW-0472">Membrane</keyword>
<dbReference type="Proteomes" id="UP000004322">
    <property type="component" value="Unassembled WGS sequence"/>
</dbReference>
<feature type="transmembrane region" description="Helical" evidence="1">
    <location>
        <begin position="20"/>
        <end position="38"/>
    </location>
</feature>
<evidence type="ECO:0000256" key="1">
    <source>
        <dbReference type="SAM" id="Phobius"/>
    </source>
</evidence>
<feature type="transmembrane region" description="Helical" evidence="1">
    <location>
        <begin position="100"/>
        <end position="118"/>
    </location>
</feature>